<proteinExistence type="inferred from homology"/>
<dbReference type="AlphaFoldDB" id="A0A420ILC5"/>
<name>A0A420ILC5_9PEZI</name>
<reference evidence="8 9" key="1">
    <citation type="journal article" date="2018" name="BMC Genomics">
        <title>Comparative genome analyses reveal sequence features reflecting distinct modes of host-adaptation between dicot and monocot powdery mildew.</title>
        <authorList>
            <person name="Wu Y."/>
            <person name="Ma X."/>
            <person name="Pan Z."/>
            <person name="Kale S.D."/>
            <person name="Song Y."/>
            <person name="King H."/>
            <person name="Zhang Q."/>
            <person name="Presley C."/>
            <person name="Deng X."/>
            <person name="Wei C.I."/>
            <person name="Xiao S."/>
        </authorList>
    </citation>
    <scope>NUCLEOTIDE SEQUENCE [LARGE SCALE GENOMIC DNA]</scope>
    <source>
        <strain evidence="8">UCSC1</strain>
    </source>
</reference>
<keyword evidence="5 7" id="KW-1133">Transmembrane helix</keyword>
<evidence type="ECO:0000256" key="5">
    <source>
        <dbReference type="ARBA" id="ARBA00022989"/>
    </source>
</evidence>
<evidence type="ECO:0000256" key="3">
    <source>
        <dbReference type="ARBA" id="ARBA00022692"/>
    </source>
</evidence>
<evidence type="ECO:0000256" key="1">
    <source>
        <dbReference type="ARBA" id="ARBA00004477"/>
    </source>
</evidence>
<dbReference type="OrthoDB" id="205546at2759"/>
<comment type="similarity">
    <text evidence="2">Belongs to the INSIG family.</text>
</comment>
<feature type="transmembrane region" description="Helical" evidence="7">
    <location>
        <begin position="149"/>
        <end position="169"/>
    </location>
</feature>
<protein>
    <submittedName>
        <fullName evidence="8">Protein NSG1</fullName>
    </submittedName>
</protein>
<keyword evidence="4" id="KW-0256">Endoplasmic reticulum</keyword>
<feature type="transmembrane region" description="Helical" evidence="7">
    <location>
        <begin position="256"/>
        <end position="273"/>
    </location>
</feature>
<evidence type="ECO:0000256" key="2">
    <source>
        <dbReference type="ARBA" id="ARBA00007475"/>
    </source>
</evidence>
<evidence type="ECO:0000256" key="6">
    <source>
        <dbReference type="ARBA" id="ARBA00023136"/>
    </source>
</evidence>
<dbReference type="GO" id="GO:0016126">
    <property type="term" value="P:sterol biosynthetic process"/>
    <property type="evidence" value="ECO:0007669"/>
    <property type="project" value="TreeGrafter"/>
</dbReference>
<feature type="transmembrane region" description="Helical" evidence="7">
    <location>
        <begin position="318"/>
        <end position="336"/>
    </location>
</feature>
<evidence type="ECO:0000256" key="7">
    <source>
        <dbReference type="SAM" id="Phobius"/>
    </source>
</evidence>
<dbReference type="InterPro" id="IPR025929">
    <property type="entry name" value="INSIG_fam"/>
</dbReference>
<comment type="subcellular location">
    <subcellularLocation>
        <location evidence="1">Endoplasmic reticulum membrane</location>
        <topology evidence="1">Multi-pass membrane protein</topology>
    </subcellularLocation>
</comment>
<evidence type="ECO:0000313" key="9">
    <source>
        <dbReference type="Proteomes" id="UP000285405"/>
    </source>
</evidence>
<accession>A0A420ILC5</accession>
<organism evidence="8 9">
    <name type="scientific">Golovinomyces cichoracearum</name>
    <dbReference type="NCBI Taxonomy" id="62708"/>
    <lineage>
        <taxon>Eukaryota</taxon>
        <taxon>Fungi</taxon>
        <taxon>Dikarya</taxon>
        <taxon>Ascomycota</taxon>
        <taxon>Pezizomycotina</taxon>
        <taxon>Leotiomycetes</taxon>
        <taxon>Erysiphales</taxon>
        <taxon>Erysiphaceae</taxon>
        <taxon>Golovinomyces</taxon>
    </lineage>
</organism>
<dbReference type="PANTHER" id="PTHR15301">
    <property type="entry name" value="INSULIN-INDUCED GENE 1"/>
    <property type="match status" value="1"/>
</dbReference>
<sequence>MSSKIFRPIPRRHVTLNSPEHNTVPPLLSPGLSDETLSRTHSILNLTSSTLLGIFSPTDYDKVQESTLSPKAFGAETPQVSPSILSTPLRPIKLYRPFKRTRRLLDKVLRVALLFLTGIGYGLIIQHLHDEPQVAQFDFRILTQRKPSWMYLLLWGMFGVAFGSLLPLVDASFAIEKPALEESKMYSISTVDEGVKNWRANVFYQDWSPVIRSVGAFVGIAYAIRKLPWSSTLQASFALSLVNPVLWYLIDRSKPGFILSLAIGATGTTLLLISKSKIMPSPALQSPLKTPSLALLHSNLEKGFVVTEIIHSKIIEDAIWIMSVLFCSCVCFGNIGRKLAPSGGE</sequence>
<dbReference type="GO" id="GO:0005789">
    <property type="term" value="C:endoplasmic reticulum membrane"/>
    <property type="evidence" value="ECO:0007669"/>
    <property type="project" value="UniProtKB-SubCell"/>
</dbReference>
<evidence type="ECO:0000313" key="8">
    <source>
        <dbReference type="EMBL" id="RKF75265.1"/>
    </source>
</evidence>
<keyword evidence="3 7" id="KW-0812">Transmembrane</keyword>
<dbReference type="Proteomes" id="UP000285405">
    <property type="component" value="Unassembled WGS sequence"/>
</dbReference>
<comment type="caution">
    <text evidence="8">The sequence shown here is derived from an EMBL/GenBank/DDBJ whole genome shotgun (WGS) entry which is preliminary data.</text>
</comment>
<dbReference type="Pfam" id="PF07281">
    <property type="entry name" value="INSIG"/>
    <property type="match status" value="1"/>
</dbReference>
<dbReference type="EMBL" id="MCBR01007994">
    <property type="protein sequence ID" value="RKF75265.1"/>
    <property type="molecule type" value="Genomic_DNA"/>
</dbReference>
<dbReference type="PANTHER" id="PTHR15301:SF3">
    <property type="entry name" value="PROTEIN NSG1-RELATED"/>
    <property type="match status" value="1"/>
</dbReference>
<feature type="transmembrane region" description="Helical" evidence="7">
    <location>
        <begin position="108"/>
        <end position="129"/>
    </location>
</feature>
<gene>
    <name evidence="8" type="ORF">GcC1_079010</name>
</gene>
<keyword evidence="6 7" id="KW-0472">Membrane</keyword>
<evidence type="ECO:0000256" key="4">
    <source>
        <dbReference type="ARBA" id="ARBA00022824"/>
    </source>
</evidence>